<evidence type="ECO:0000256" key="1">
    <source>
        <dbReference type="ARBA" id="ARBA00004377"/>
    </source>
</evidence>
<dbReference type="Pfam" id="PF12693">
    <property type="entry name" value="GspL_C"/>
    <property type="match status" value="1"/>
</dbReference>
<dbReference type="Gene3D" id="3.30.1360.100">
    <property type="entry name" value="General secretion pathway protein M, EpsM"/>
    <property type="match status" value="1"/>
</dbReference>
<keyword evidence="14" id="KW-1185">Reference proteome</keyword>
<evidence type="ECO:0000256" key="6">
    <source>
        <dbReference type="ARBA" id="ARBA00022692"/>
    </source>
</evidence>
<evidence type="ECO:0000256" key="2">
    <source>
        <dbReference type="ARBA" id="ARBA00005318"/>
    </source>
</evidence>
<dbReference type="PIRSF" id="PIRSF015761">
    <property type="entry name" value="Protein_L"/>
    <property type="match status" value="1"/>
</dbReference>
<proteinExistence type="inferred from homology"/>
<comment type="subcellular location">
    <subcellularLocation>
        <location evidence="1">Cell inner membrane</location>
        <topology evidence="1">Single-pass membrane protein</topology>
    </subcellularLocation>
</comment>
<comment type="caution">
    <text evidence="13">The sequence shown here is derived from an EMBL/GenBank/DDBJ whole genome shotgun (WGS) entry which is preliminary data.</text>
</comment>
<dbReference type="RefSeq" id="WP_170883680.1">
    <property type="nucleotide sequence ID" value="NZ_JABEYA020000020.1"/>
</dbReference>
<keyword evidence="3 10" id="KW-0813">Transport</keyword>
<gene>
    <name evidence="13" type="primary">gspL</name>
    <name evidence="13" type="ORF">QWZ16_02020</name>
</gene>
<comment type="function">
    <text evidence="10">Inner membrane component of the type II secretion system required for the energy-dependent secretion of extracellular factors such as proteases and toxins from the periplasm.</text>
</comment>
<dbReference type="InterPro" id="IPR043129">
    <property type="entry name" value="ATPase_NBD"/>
</dbReference>
<evidence type="ECO:0000256" key="4">
    <source>
        <dbReference type="ARBA" id="ARBA00022475"/>
    </source>
</evidence>
<keyword evidence="5" id="KW-0997">Cell inner membrane</keyword>
<evidence type="ECO:0000256" key="10">
    <source>
        <dbReference type="PIRNR" id="PIRNR015761"/>
    </source>
</evidence>
<feature type="domain" description="GspL cytoplasmic actin-ATPase-like" evidence="11">
    <location>
        <begin position="5"/>
        <end position="242"/>
    </location>
</feature>
<keyword evidence="4" id="KW-1003">Cell membrane</keyword>
<dbReference type="Pfam" id="PF05134">
    <property type="entry name" value="T2SSL"/>
    <property type="match status" value="1"/>
</dbReference>
<dbReference type="SUPFAM" id="SSF53067">
    <property type="entry name" value="Actin-like ATPase domain"/>
    <property type="match status" value="2"/>
</dbReference>
<dbReference type="Proteomes" id="UP001238540">
    <property type="component" value="Unassembled WGS sequence"/>
</dbReference>
<organism evidence="13 14">
    <name type="scientific">Vibrio ostreicida</name>
    <dbReference type="NCBI Taxonomy" id="526588"/>
    <lineage>
        <taxon>Bacteria</taxon>
        <taxon>Pseudomonadati</taxon>
        <taxon>Pseudomonadota</taxon>
        <taxon>Gammaproteobacteria</taxon>
        <taxon>Vibrionales</taxon>
        <taxon>Vibrionaceae</taxon>
        <taxon>Vibrio</taxon>
    </lineage>
</organism>
<dbReference type="InterPro" id="IPR024230">
    <property type="entry name" value="GspL_cyto_dom"/>
</dbReference>
<dbReference type="InterPro" id="IPR025691">
    <property type="entry name" value="GspL_pp_dom"/>
</dbReference>
<keyword evidence="8" id="KW-1133">Transmembrane helix</keyword>
<evidence type="ECO:0000313" key="13">
    <source>
        <dbReference type="EMBL" id="MDN3608555.1"/>
    </source>
</evidence>
<keyword evidence="7 10" id="KW-0653">Protein transport</keyword>
<sequence>MNEFLIVRLSKSKTAAIQWLVWSENQKEVIASGELQDQQDLAELATYAQGRQVMILVSAANLVLTRLEIPAGAHRKLDSMLPFMLEDDIAQDVDQLHFTVLAKQNGQAHVCGIDYSWLESVLSELKALGFNIRKVMPDALALPNGEQGGLAAVELDGHWLVKKDIYNAVSIEKDWLPLLAQSDWVKRDQEYLPLEAFSPLPTLALSDEQHWRNAPPQLVMQMLAEQAVKSKINLLSGDFKPKSSFGRHLKVWRKVAIAAGVLLTILNIDSWLEIQSAEAQARAYRQESERIFRQVTSKSRIPNVKYLKQQMTNEENRLKGGGSQESVLEWMVKMPQVMAQVPGLKLTSFKYDGERGEVRVQVQSDDFPIFAKAKELLATQFSVEEGPLSRSGALVNGTFVLKQL</sequence>
<keyword evidence="6" id="KW-0812">Transmembrane</keyword>
<comment type="similarity">
    <text evidence="2 10">Belongs to the GSP L family.</text>
</comment>
<name>A0ABT8BQM6_9VIBR</name>
<evidence type="ECO:0000313" key="14">
    <source>
        <dbReference type="Proteomes" id="UP001238540"/>
    </source>
</evidence>
<dbReference type="Gene3D" id="3.30.420.380">
    <property type="match status" value="1"/>
</dbReference>
<evidence type="ECO:0000259" key="11">
    <source>
        <dbReference type="Pfam" id="PF05134"/>
    </source>
</evidence>
<dbReference type="Gene3D" id="3.30.420.370">
    <property type="match status" value="1"/>
</dbReference>
<evidence type="ECO:0000256" key="3">
    <source>
        <dbReference type="ARBA" id="ARBA00022448"/>
    </source>
</evidence>
<protein>
    <recommendedName>
        <fullName evidence="10">Type II secretion system protein L</fullName>
        <shortName evidence="10">T2SS protein L</shortName>
    </recommendedName>
</protein>
<evidence type="ECO:0000259" key="12">
    <source>
        <dbReference type="Pfam" id="PF12693"/>
    </source>
</evidence>
<dbReference type="NCBIfam" id="TIGR01709">
    <property type="entry name" value="typeII_sec_gspL"/>
    <property type="match status" value="1"/>
</dbReference>
<dbReference type="EMBL" id="JAUFQC010000001">
    <property type="protein sequence ID" value="MDN3608555.1"/>
    <property type="molecule type" value="Genomic_DNA"/>
</dbReference>
<dbReference type="CDD" id="cd24017">
    <property type="entry name" value="ASKHA_T2SSL_N"/>
    <property type="match status" value="1"/>
</dbReference>
<evidence type="ECO:0000256" key="8">
    <source>
        <dbReference type="ARBA" id="ARBA00022989"/>
    </source>
</evidence>
<evidence type="ECO:0000256" key="7">
    <source>
        <dbReference type="ARBA" id="ARBA00022927"/>
    </source>
</evidence>
<accession>A0ABT8BQM6</accession>
<keyword evidence="9" id="KW-0472">Membrane</keyword>
<reference evidence="14" key="1">
    <citation type="journal article" date="2019" name="Int. J. Syst. Evol. Microbiol.">
        <title>The Global Catalogue of Microorganisms (GCM) 10K type strain sequencing project: providing services to taxonomists for standard genome sequencing and annotation.</title>
        <authorList>
            <consortium name="The Broad Institute Genomics Platform"/>
            <consortium name="The Broad Institute Genome Sequencing Center for Infectious Disease"/>
            <person name="Wu L."/>
            <person name="Ma J."/>
        </authorList>
    </citation>
    <scope>NUCLEOTIDE SEQUENCE [LARGE SCALE GENOMIC DNA]</scope>
    <source>
        <strain evidence="14">CECT 7398</strain>
    </source>
</reference>
<evidence type="ECO:0000256" key="9">
    <source>
        <dbReference type="ARBA" id="ARBA00023136"/>
    </source>
</evidence>
<feature type="domain" description="GspL periplasmic" evidence="12">
    <location>
        <begin position="247"/>
        <end position="402"/>
    </location>
</feature>
<evidence type="ECO:0000256" key="5">
    <source>
        <dbReference type="ARBA" id="ARBA00022519"/>
    </source>
</evidence>
<dbReference type="InterPro" id="IPR007812">
    <property type="entry name" value="T2SS_protein-GspL"/>
</dbReference>